<dbReference type="InterPro" id="IPR005739">
    <property type="entry name" value="TopoI_arch"/>
</dbReference>
<dbReference type="InterPro" id="IPR023405">
    <property type="entry name" value="Topo_IA_core_domain"/>
</dbReference>
<evidence type="ECO:0000259" key="9">
    <source>
        <dbReference type="PROSITE" id="PS50880"/>
    </source>
</evidence>
<dbReference type="PRINTS" id="PR00417">
    <property type="entry name" value="PRTPISMRASEI"/>
</dbReference>
<keyword evidence="12" id="KW-1185">Reference proteome</keyword>
<dbReference type="NCBIfam" id="TIGR01057">
    <property type="entry name" value="topA_arch"/>
    <property type="match status" value="1"/>
</dbReference>
<evidence type="ECO:0000256" key="3">
    <source>
        <dbReference type="ARBA" id="ARBA00012891"/>
    </source>
</evidence>
<dbReference type="InterPro" id="IPR023406">
    <property type="entry name" value="Topo_IA_AS"/>
</dbReference>
<comment type="catalytic activity">
    <reaction evidence="1">
        <text>ATP-independent breakage of single-stranded DNA, followed by passage and rejoining.</text>
        <dbReference type="EC" id="5.6.2.1"/>
    </reaction>
</comment>
<feature type="domain" description="Topo IA-type catalytic" evidence="10">
    <location>
        <begin position="162"/>
        <end position="584"/>
    </location>
</feature>
<dbReference type="SMART" id="SM00437">
    <property type="entry name" value="TOP1Ac"/>
    <property type="match status" value="1"/>
</dbReference>
<feature type="domain" description="Toprim" evidence="9">
    <location>
        <begin position="14"/>
        <end position="151"/>
    </location>
</feature>
<protein>
    <recommendedName>
        <fullName evidence="3">DNA topoisomerase</fullName>
        <ecNumber evidence="3">5.6.2.1</ecNumber>
    </recommendedName>
</protein>
<dbReference type="GO" id="GO:0003677">
    <property type="term" value="F:DNA binding"/>
    <property type="evidence" value="ECO:0007669"/>
    <property type="project" value="UniProtKB-KW"/>
</dbReference>
<organism evidence="11 12">
    <name type="scientific">Ignisphaera cupida</name>
    <dbReference type="NCBI Taxonomy" id="3050454"/>
    <lineage>
        <taxon>Archaea</taxon>
        <taxon>Thermoproteota</taxon>
        <taxon>Thermoprotei</taxon>
        <taxon>Desulfurococcales</taxon>
        <taxon>Desulfurococcaceae</taxon>
        <taxon>Ignisphaera</taxon>
    </lineage>
</organism>
<dbReference type="Gene3D" id="2.70.20.10">
    <property type="entry name" value="Topoisomerase I, domain 3"/>
    <property type="match status" value="1"/>
</dbReference>
<dbReference type="Gene3D" id="3.40.50.140">
    <property type="match status" value="1"/>
</dbReference>
<evidence type="ECO:0000256" key="6">
    <source>
        <dbReference type="ARBA" id="ARBA00023029"/>
    </source>
</evidence>
<dbReference type="SMART" id="SM00493">
    <property type="entry name" value="TOPRIM"/>
    <property type="match status" value="1"/>
</dbReference>
<keyword evidence="5" id="KW-0862">Zinc</keyword>
<dbReference type="CDD" id="cd00186">
    <property type="entry name" value="TOP1Ac"/>
    <property type="match status" value="1"/>
</dbReference>
<evidence type="ECO:0000313" key="12">
    <source>
        <dbReference type="Proteomes" id="UP001529235"/>
    </source>
</evidence>
<dbReference type="EMBL" id="JASNVW010000001">
    <property type="protein sequence ID" value="MDK6028418.1"/>
    <property type="molecule type" value="Genomic_DNA"/>
</dbReference>
<dbReference type="InterPro" id="IPR013826">
    <property type="entry name" value="Topo_IA_cen_sub3"/>
</dbReference>
<dbReference type="InterPro" id="IPR013497">
    <property type="entry name" value="Topo_IA_cen"/>
</dbReference>
<dbReference type="AlphaFoldDB" id="A0ABD4Z8J2"/>
<dbReference type="InterPro" id="IPR013825">
    <property type="entry name" value="Topo_IA_cen_sub2"/>
</dbReference>
<keyword evidence="4" id="KW-0479">Metal-binding</keyword>
<dbReference type="PROSITE" id="PS52039">
    <property type="entry name" value="TOPO_IA_2"/>
    <property type="match status" value="1"/>
</dbReference>
<dbReference type="Pfam" id="PF01131">
    <property type="entry name" value="Topoisom_bac"/>
    <property type="match status" value="1"/>
</dbReference>
<dbReference type="Pfam" id="PF01751">
    <property type="entry name" value="Toprim"/>
    <property type="match status" value="1"/>
</dbReference>
<evidence type="ECO:0000259" key="10">
    <source>
        <dbReference type="PROSITE" id="PS52039"/>
    </source>
</evidence>
<gene>
    <name evidence="11" type="ORF">QPL79_03450</name>
</gene>
<comment type="similarity">
    <text evidence="2">Belongs to the type IA topoisomerase family.</text>
</comment>
<dbReference type="RefSeq" id="WP_285273383.1">
    <property type="nucleotide sequence ID" value="NZ_JASNVW010000001.1"/>
</dbReference>
<evidence type="ECO:0000256" key="1">
    <source>
        <dbReference type="ARBA" id="ARBA00000213"/>
    </source>
</evidence>
<dbReference type="InterPro" id="IPR003601">
    <property type="entry name" value="Topo_IA_2"/>
</dbReference>
<dbReference type="SMART" id="SM00436">
    <property type="entry name" value="TOP1Bc"/>
    <property type="match status" value="1"/>
</dbReference>
<name>A0ABD4Z8J2_9CREN</name>
<keyword evidence="7" id="KW-0238">DNA-binding</keyword>
<keyword evidence="6" id="KW-0799">Topoisomerase</keyword>
<evidence type="ECO:0000256" key="4">
    <source>
        <dbReference type="ARBA" id="ARBA00022723"/>
    </source>
</evidence>
<evidence type="ECO:0000256" key="5">
    <source>
        <dbReference type="ARBA" id="ARBA00022833"/>
    </source>
</evidence>
<keyword evidence="8 11" id="KW-0413">Isomerase</keyword>
<dbReference type="NCBIfam" id="NF004438">
    <property type="entry name" value="PRK05776.1"/>
    <property type="match status" value="1"/>
</dbReference>
<dbReference type="GO" id="GO:0003917">
    <property type="term" value="F:DNA topoisomerase type I (single strand cut, ATP-independent) activity"/>
    <property type="evidence" value="ECO:0007669"/>
    <property type="project" value="UniProtKB-EC"/>
</dbReference>
<dbReference type="InterPro" id="IPR003602">
    <property type="entry name" value="Topo_IA_DNA-bd_dom"/>
</dbReference>
<reference evidence="11 12" key="1">
    <citation type="submission" date="2023-05" db="EMBL/GenBank/DDBJ databases">
        <title>A new hyperthermophilic archaea 'Ignisphaera cupida' sp. nov. and description of the family 'Ignisphaeraceae' fam. nov.</title>
        <authorList>
            <person name="Podosokorskaya O.A."/>
            <person name="Elcheninov A.G."/>
            <person name="Klukina A."/>
            <person name="Merkel A.Y."/>
        </authorList>
    </citation>
    <scope>NUCLEOTIDE SEQUENCE [LARGE SCALE GENOMIC DNA]</scope>
    <source>
        <strain evidence="11 12">4213-co</strain>
    </source>
</reference>
<sequence length="692" mass="79846">MYKNDNGSIALNDYILVIAEKPKAAQKIAEALNAKRKVIVNGVIAWIAKWNGVDYVIAPAAGHLFTLSTDDVGYPTFNFKWVPRHVVEKGSSHVKRFFDALKILSRGAIGFVNACDYDVEGSLIGYLIIKHFGDIRKAKRAKFSSLTPDEIRKAFSMLSSLDYDMVEAGYCRHVLDWLWGINVSRMLMDLYKQVFRKRIVLSAGRVQTPTLSYALDIVLKRRLHVPSPYAVIDITLQIGNKLVKPDFEGEPIDSIDKAKQIIEAIKVKPFAYIKKIYKEIKVYNPPHPFNLPDLQKEAYRIHKLNPQVTQKIAEDLYLDALISYPRTNSQKLPRTLNVEDILNRIALNTKYRSLVTQLFKESNGILKPNNGPLDDPAHPAIYPTGEAPQKIKPIHEKVYDLIVRRFLATFSTPLKVMHMKIVLDVHGLQYSITVDKILEQGWFKYYPYISLEKNLYLTDYKFLEGEAIPIKQSSIRIRYTKPVQPPSRISLLKWMEEVNIGTESTRAEIIELLFKRGYIKSRSRSIDISDIGLFIVFLLRKYVSELVSVSLTRKFEEYLEAIRNGKIKCDEVIEEAKNILHKNINNVVKLKPEIIHEVFSFIPYPSNVGMDVIDANKRYCSVCRRFADESGFCIFHRVAYENIVNEFEKWRKFGFDWMDYLRKIMTLKLTGVYVKEVAYYILNNGSKNKFTL</sequence>
<evidence type="ECO:0000313" key="11">
    <source>
        <dbReference type="EMBL" id="MDK6028418.1"/>
    </source>
</evidence>
<accession>A0ABD4Z8J2</accession>
<dbReference type="PROSITE" id="PS50880">
    <property type="entry name" value="TOPRIM"/>
    <property type="match status" value="1"/>
</dbReference>
<dbReference type="Gene3D" id="1.10.460.10">
    <property type="entry name" value="Topoisomerase I, domain 2"/>
    <property type="match status" value="1"/>
</dbReference>
<dbReference type="PANTHER" id="PTHR11390">
    <property type="entry name" value="PROKARYOTIC DNA TOPOISOMERASE"/>
    <property type="match status" value="1"/>
</dbReference>
<evidence type="ECO:0000256" key="2">
    <source>
        <dbReference type="ARBA" id="ARBA00009446"/>
    </source>
</evidence>
<dbReference type="Gene3D" id="1.10.290.10">
    <property type="entry name" value="Topoisomerase I, domain 4"/>
    <property type="match status" value="1"/>
</dbReference>
<evidence type="ECO:0000256" key="7">
    <source>
        <dbReference type="ARBA" id="ARBA00023125"/>
    </source>
</evidence>
<comment type="caution">
    <text evidence="11">The sequence shown here is derived from an EMBL/GenBank/DDBJ whole genome shotgun (WGS) entry which is preliminary data.</text>
</comment>
<evidence type="ECO:0000256" key="8">
    <source>
        <dbReference type="ARBA" id="ARBA00023235"/>
    </source>
</evidence>
<dbReference type="PROSITE" id="PS00396">
    <property type="entry name" value="TOPO_IA_1"/>
    <property type="match status" value="1"/>
</dbReference>
<dbReference type="InterPro" id="IPR013824">
    <property type="entry name" value="Topo_IA_cen_sub1"/>
</dbReference>
<dbReference type="SUPFAM" id="SSF56712">
    <property type="entry name" value="Prokaryotic type I DNA topoisomerase"/>
    <property type="match status" value="1"/>
</dbReference>
<dbReference type="Proteomes" id="UP001529235">
    <property type="component" value="Unassembled WGS sequence"/>
</dbReference>
<dbReference type="InterPro" id="IPR000380">
    <property type="entry name" value="Topo_IA"/>
</dbReference>
<dbReference type="EC" id="5.6.2.1" evidence="3"/>
<proteinExistence type="inferred from homology"/>
<dbReference type="PANTHER" id="PTHR11390:SF26">
    <property type="entry name" value="DNA TOPOISOMERASE 1"/>
    <property type="match status" value="1"/>
</dbReference>
<dbReference type="InterPro" id="IPR006171">
    <property type="entry name" value="TOPRIM_dom"/>
</dbReference>
<dbReference type="GO" id="GO:0046872">
    <property type="term" value="F:metal ion binding"/>
    <property type="evidence" value="ECO:0007669"/>
    <property type="project" value="UniProtKB-KW"/>
</dbReference>